<evidence type="ECO:0000256" key="4">
    <source>
        <dbReference type="ARBA" id="ARBA00022679"/>
    </source>
</evidence>
<evidence type="ECO:0000313" key="9">
    <source>
        <dbReference type="Proteomes" id="UP000661077"/>
    </source>
</evidence>
<evidence type="ECO:0000256" key="2">
    <source>
        <dbReference type="ARBA" id="ARBA00022450"/>
    </source>
</evidence>
<feature type="domain" description="Carrier" evidence="6">
    <location>
        <begin position="493"/>
        <end position="569"/>
    </location>
</feature>
<dbReference type="CDD" id="cd08953">
    <property type="entry name" value="KR_2_SDR_x"/>
    <property type="match status" value="1"/>
</dbReference>
<gene>
    <name evidence="8" type="ORF">JM946_27985</name>
</gene>
<dbReference type="InterPro" id="IPR050091">
    <property type="entry name" value="PKS_NRPS_Biosynth_Enz"/>
</dbReference>
<evidence type="ECO:0000259" key="7">
    <source>
        <dbReference type="PROSITE" id="PS52004"/>
    </source>
</evidence>
<dbReference type="InterPro" id="IPR020806">
    <property type="entry name" value="PKS_PP-bd"/>
</dbReference>
<feature type="region of interest" description="Disordered" evidence="5">
    <location>
        <begin position="603"/>
        <end position="625"/>
    </location>
</feature>
<dbReference type="Pfam" id="PF00550">
    <property type="entry name" value="PP-binding"/>
    <property type="match status" value="1"/>
</dbReference>
<feature type="compositionally biased region" description="Polar residues" evidence="5">
    <location>
        <begin position="611"/>
        <end position="624"/>
    </location>
</feature>
<keyword evidence="3" id="KW-0597">Phosphoprotein</keyword>
<dbReference type="EMBL" id="JAEVLS010000008">
    <property type="protein sequence ID" value="MBM0108590.1"/>
    <property type="molecule type" value="Genomic_DNA"/>
</dbReference>
<comment type="caution">
    <text evidence="8">The sequence shown here is derived from an EMBL/GenBank/DDBJ whole genome shotgun (WGS) entry which is preliminary data.</text>
</comment>
<keyword evidence="9" id="KW-1185">Reference proteome</keyword>
<dbReference type="Gene3D" id="3.40.50.720">
    <property type="entry name" value="NAD(P)-binding Rossmann-like Domain"/>
    <property type="match status" value="1"/>
</dbReference>
<dbReference type="CDD" id="cd00833">
    <property type="entry name" value="PKS"/>
    <property type="match status" value="1"/>
</dbReference>
<evidence type="ECO:0000256" key="5">
    <source>
        <dbReference type="SAM" id="MobiDB-lite"/>
    </source>
</evidence>
<reference evidence="8 9" key="1">
    <citation type="journal article" date="2021" name="Int. J. Syst. Evol. Microbiol.">
        <title>Steroidobacter gossypii sp. nov., isolated from soil of cotton cropping field.</title>
        <authorList>
            <person name="Huang R."/>
            <person name="Yang S."/>
            <person name="Zhen C."/>
            <person name="Liu W."/>
        </authorList>
    </citation>
    <scope>NUCLEOTIDE SEQUENCE [LARGE SCALE GENOMIC DNA]</scope>
    <source>
        <strain evidence="8 9">S1-65</strain>
    </source>
</reference>
<evidence type="ECO:0000259" key="6">
    <source>
        <dbReference type="PROSITE" id="PS50075"/>
    </source>
</evidence>
<dbReference type="PANTHER" id="PTHR43775:SF37">
    <property type="entry name" value="SI:DKEY-61P9.11"/>
    <property type="match status" value="1"/>
</dbReference>
<dbReference type="Gene3D" id="1.10.1200.10">
    <property type="entry name" value="ACP-like"/>
    <property type="match status" value="1"/>
</dbReference>
<evidence type="ECO:0000256" key="1">
    <source>
        <dbReference type="ARBA" id="ARBA00006484"/>
    </source>
</evidence>
<name>A0ABS1X5U2_9GAMM</name>
<dbReference type="InterPro" id="IPR013968">
    <property type="entry name" value="PKS_KR"/>
</dbReference>
<dbReference type="InterPro" id="IPR057326">
    <property type="entry name" value="KR_dom"/>
</dbReference>
<dbReference type="InterPro" id="IPR036736">
    <property type="entry name" value="ACP-like_sf"/>
</dbReference>
<dbReference type="PANTHER" id="PTHR43775">
    <property type="entry name" value="FATTY ACID SYNTHASE"/>
    <property type="match status" value="1"/>
</dbReference>
<protein>
    <submittedName>
        <fullName evidence="8">SDR family NAD(P)-dependent oxidoreductase</fullName>
    </submittedName>
</protein>
<dbReference type="Proteomes" id="UP000661077">
    <property type="component" value="Unassembled WGS sequence"/>
</dbReference>
<dbReference type="PROSITE" id="PS00012">
    <property type="entry name" value="PHOSPHOPANTETHEINE"/>
    <property type="match status" value="1"/>
</dbReference>
<sequence length="846" mass="92240">MKDSLLPIYRAVSEGRVTQADALEKIKALKQQRRDFVPELLLATRQWVPMRVSNPTRSTNRSRKVLVWGLSSDIVGSLRSRLDCELREIASQRAAAVDVAFSDAAVECFDAIKSLLSAQKAEHAGLLQLVVAEASAVSVAVGLEALLRTANEENPALGVQLLQVPADVDATELQLLCEREAALLDQISVRYRRERGVLERQVMRWQTKVAQSGGPVIFKEAGCYLITGGAGGIGLQFAREIALRTASATIVLAGRSEPSAKVAEDLRTIAARGHRIEYVSVDVTNAEAVETLVRRLETEGRPLNGIIHCAGITRDNFIIRKPIDEFATVLAPKVTGTVNLDRATRHTALDFLVLCSSVAACWGNGGQADYAAANGFMDAFAQHRNRLVQDGERRGRTLSVNWPLWQDGGMSLDAATWQRLQSRTGMRPLQTTSAMRALYEGFAIACDQLLVMEGELSSMQTLLDESDVKVAGADETPAPSARAPVASIHTDAAFKAKALEYLCQQFSRVLKIPVAKLRPHAPLEQYGMDSILAMKLVSHLETLFGRLPKTLAFEYQTIAELSEYFCSSHAARLAEALAPADSSRSVAAPRVAGKRLQEDRNAAFDARRSSKLQQSSKAQPSSSVAHVKDAEPIAIIGLSGRYPDAWNLDEYWQNLKQGKDCIGEVPPQRWRWQDYYRGDAASPGPHSSKWGGFISGADEFDPQFFNISPREAPYIDPQERLFLQHAWMAMEDAGYTRKSLQVPRANGLAGQVGVYVGVMYGEYNRSGSLASIANRVSYVLNLHGPSMTLDTMCSSSLTAIHLACQDLRTGGTDLAIAGGVNLSIHPGKYSMLSAGQFISSAGHCQS</sequence>
<dbReference type="InterPro" id="IPR020841">
    <property type="entry name" value="PKS_Beta-ketoAc_synthase_dom"/>
</dbReference>
<dbReference type="SUPFAM" id="SSF51735">
    <property type="entry name" value="NAD(P)-binding Rossmann-fold domains"/>
    <property type="match status" value="1"/>
</dbReference>
<keyword evidence="4" id="KW-0808">Transferase</keyword>
<proteinExistence type="inferred from homology"/>
<dbReference type="SUPFAM" id="SSF53901">
    <property type="entry name" value="Thiolase-like"/>
    <property type="match status" value="1"/>
</dbReference>
<dbReference type="InterPro" id="IPR006162">
    <property type="entry name" value="Ppantetheine_attach_site"/>
</dbReference>
<dbReference type="InterPro" id="IPR016039">
    <property type="entry name" value="Thiolase-like"/>
</dbReference>
<accession>A0ABS1X5U2</accession>
<dbReference type="InterPro" id="IPR014030">
    <property type="entry name" value="Ketoacyl_synth_N"/>
</dbReference>
<organism evidence="8 9">
    <name type="scientific">Steroidobacter gossypii</name>
    <dbReference type="NCBI Taxonomy" id="2805490"/>
    <lineage>
        <taxon>Bacteria</taxon>
        <taxon>Pseudomonadati</taxon>
        <taxon>Pseudomonadota</taxon>
        <taxon>Gammaproteobacteria</taxon>
        <taxon>Steroidobacterales</taxon>
        <taxon>Steroidobacteraceae</taxon>
        <taxon>Steroidobacter</taxon>
    </lineage>
</organism>
<dbReference type="Pfam" id="PF08659">
    <property type="entry name" value="KR"/>
    <property type="match status" value="1"/>
</dbReference>
<evidence type="ECO:0000313" key="8">
    <source>
        <dbReference type="EMBL" id="MBM0108590.1"/>
    </source>
</evidence>
<dbReference type="PROSITE" id="PS50075">
    <property type="entry name" value="CARRIER"/>
    <property type="match status" value="1"/>
</dbReference>
<dbReference type="SUPFAM" id="SSF47336">
    <property type="entry name" value="ACP-like"/>
    <property type="match status" value="1"/>
</dbReference>
<comment type="similarity">
    <text evidence="1">Belongs to the short-chain dehydrogenases/reductases (SDR) family.</text>
</comment>
<dbReference type="Pfam" id="PF00109">
    <property type="entry name" value="ketoacyl-synt"/>
    <property type="match status" value="1"/>
</dbReference>
<dbReference type="SMART" id="SM00825">
    <property type="entry name" value="PKS_KS"/>
    <property type="match status" value="1"/>
</dbReference>
<evidence type="ECO:0000256" key="3">
    <source>
        <dbReference type="ARBA" id="ARBA00022553"/>
    </source>
</evidence>
<keyword evidence="2" id="KW-0596">Phosphopantetheine</keyword>
<dbReference type="SMART" id="SM00822">
    <property type="entry name" value="PKS_KR"/>
    <property type="match status" value="1"/>
</dbReference>
<feature type="domain" description="Ketosynthase family 3 (KS3)" evidence="7">
    <location>
        <begin position="630"/>
        <end position="846"/>
    </location>
</feature>
<dbReference type="PROSITE" id="PS52004">
    <property type="entry name" value="KS3_2"/>
    <property type="match status" value="1"/>
</dbReference>
<dbReference type="Gene3D" id="3.40.47.10">
    <property type="match status" value="1"/>
</dbReference>
<dbReference type="RefSeq" id="WP_203170739.1">
    <property type="nucleotide sequence ID" value="NZ_JAEVLS010000008.1"/>
</dbReference>
<feature type="non-terminal residue" evidence="8">
    <location>
        <position position="846"/>
    </location>
</feature>
<dbReference type="InterPro" id="IPR009081">
    <property type="entry name" value="PP-bd_ACP"/>
</dbReference>
<dbReference type="SMART" id="SM00823">
    <property type="entry name" value="PKS_PP"/>
    <property type="match status" value="1"/>
</dbReference>
<dbReference type="InterPro" id="IPR036291">
    <property type="entry name" value="NAD(P)-bd_dom_sf"/>
</dbReference>